<keyword evidence="1" id="KW-0167">Capsid protein</keyword>
<keyword evidence="1" id="KW-0946">Virion</keyword>
<keyword evidence="2" id="KW-1185">Reference proteome</keyword>
<evidence type="ECO:0000313" key="1">
    <source>
        <dbReference type="EMBL" id="WRP18717.1"/>
    </source>
</evidence>
<organism evidence="1 2">
    <name type="scientific">Carboxydichorda subterranea</name>
    <dbReference type="NCBI Taxonomy" id="3109565"/>
    <lineage>
        <taxon>Bacteria</taxon>
        <taxon>Bacillati</taxon>
        <taxon>Bacillota</taxon>
        <taxon>Limnochordia</taxon>
        <taxon>Limnochordales</taxon>
        <taxon>Geochordaceae</taxon>
        <taxon>Carboxydichorda</taxon>
    </lineage>
</organism>
<dbReference type="RefSeq" id="WP_324717990.1">
    <property type="nucleotide sequence ID" value="NZ_CP141615.1"/>
</dbReference>
<dbReference type="EMBL" id="CP141615">
    <property type="protein sequence ID" value="WRP18717.1"/>
    <property type="molecule type" value="Genomic_DNA"/>
</dbReference>
<dbReference type="InterPro" id="IPR012347">
    <property type="entry name" value="Ferritin-like"/>
</dbReference>
<accession>A0ABZ1C0W5</accession>
<dbReference type="InterPro" id="IPR012851">
    <property type="entry name" value="Spore_coat_CotF-like"/>
</dbReference>
<evidence type="ECO:0000313" key="2">
    <source>
        <dbReference type="Proteomes" id="UP001332192"/>
    </source>
</evidence>
<reference evidence="1 2" key="1">
    <citation type="journal article" date="2024" name="Front. Microbiol.">
        <title>Novel thermophilic genera Geochorda gen. nov. and Carboxydochorda gen. nov. from the deep terrestrial subsurface reveal the ecophysiological diversity in the class Limnochordia.</title>
        <authorList>
            <person name="Karnachuk O.V."/>
            <person name="Lukina A.P."/>
            <person name="Avakyan M.R."/>
            <person name="Kadnikov V.V."/>
            <person name="Begmatov S."/>
            <person name="Beletsky A.V."/>
            <person name="Vlasova K.G."/>
            <person name="Novikov A.A."/>
            <person name="Shcherbakova V.A."/>
            <person name="Mardanov A.V."/>
            <person name="Ravin N.V."/>
        </authorList>
    </citation>
    <scope>NUCLEOTIDE SEQUENCE [LARGE SCALE GENOMIC DNA]</scope>
    <source>
        <strain evidence="1 2">L945</strain>
    </source>
</reference>
<dbReference type="Gene3D" id="1.20.1260.10">
    <property type="match status" value="1"/>
</dbReference>
<dbReference type="Proteomes" id="UP001332192">
    <property type="component" value="Chromosome"/>
</dbReference>
<proteinExistence type="predicted"/>
<protein>
    <submittedName>
        <fullName evidence="1">Spore coat protein</fullName>
    </submittedName>
</protein>
<name>A0ABZ1C0W5_9FIRM</name>
<gene>
    <name evidence="1" type="ORF">U7230_06905</name>
</gene>
<dbReference type="Pfam" id="PF07875">
    <property type="entry name" value="Coat_F"/>
    <property type="match status" value="1"/>
</dbReference>
<sequence length="101" mass="11453">MPFTDKEIASDVLDMLKHRATGLTKAAIECSDINLRNTLLQMRQFDEGAQWELYRLMEQKGWYLPSGRADATEIQKVRQYFQGVPVQAGAGYMRDGGGLRV</sequence>